<dbReference type="PATRIC" id="fig|1423786.4.peg.1393"/>
<feature type="transmembrane region" description="Helical" evidence="6">
    <location>
        <begin position="441"/>
        <end position="462"/>
    </location>
</feature>
<dbReference type="InterPro" id="IPR011701">
    <property type="entry name" value="MFS"/>
</dbReference>
<proteinExistence type="predicted"/>
<dbReference type="AlphaFoldDB" id="A0A0R1YNI9"/>
<organism evidence="8 9">
    <name type="scientific">Lentilactobacillus parafarraginis DSM 18390 = JCM 14109</name>
    <dbReference type="NCBI Taxonomy" id="1423786"/>
    <lineage>
        <taxon>Bacteria</taxon>
        <taxon>Bacillati</taxon>
        <taxon>Bacillota</taxon>
        <taxon>Bacilli</taxon>
        <taxon>Lactobacillales</taxon>
        <taxon>Lactobacillaceae</taxon>
        <taxon>Lentilactobacillus</taxon>
    </lineage>
</organism>
<reference evidence="8 9" key="1">
    <citation type="journal article" date="2015" name="Genome Announc.">
        <title>Expanding the biotechnology potential of lactobacilli through comparative genomics of 213 strains and associated genera.</title>
        <authorList>
            <person name="Sun Z."/>
            <person name="Harris H.M."/>
            <person name="McCann A."/>
            <person name="Guo C."/>
            <person name="Argimon S."/>
            <person name="Zhang W."/>
            <person name="Yang X."/>
            <person name="Jeffery I.B."/>
            <person name="Cooney J.C."/>
            <person name="Kagawa T.F."/>
            <person name="Liu W."/>
            <person name="Song Y."/>
            <person name="Salvetti E."/>
            <person name="Wrobel A."/>
            <person name="Rasinkangas P."/>
            <person name="Parkhill J."/>
            <person name="Rea M.C."/>
            <person name="O'Sullivan O."/>
            <person name="Ritari J."/>
            <person name="Douillard F.P."/>
            <person name="Paul Ross R."/>
            <person name="Yang R."/>
            <person name="Briner A.E."/>
            <person name="Felis G.E."/>
            <person name="de Vos W.M."/>
            <person name="Barrangou R."/>
            <person name="Klaenhammer T.R."/>
            <person name="Caufield P.W."/>
            <person name="Cui Y."/>
            <person name="Zhang H."/>
            <person name="O'Toole P.W."/>
        </authorList>
    </citation>
    <scope>NUCLEOTIDE SEQUENCE [LARGE SCALE GENOMIC DNA]</scope>
    <source>
        <strain evidence="8 9">DSM 18390</strain>
    </source>
</reference>
<dbReference type="GO" id="GO:0005886">
    <property type="term" value="C:plasma membrane"/>
    <property type="evidence" value="ECO:0007669"/>
    <property type="project" value="UniProtKB-SubCell"/>
</dbReference>
<dbReference type="EMBL" id="AZFZ01000028">
    <property type="protein sequence ID" value="KRM43777.1"/>
    <property type="molecule type" value="Genomic_DNA"/>
</dbReference>
<dbReference type="Pfam" id="PF07690">
    <property type="entry name" value="MFS_1"/>
    <property type="match status" value="1"/>
</dbReference>
<feature type="transmembrane region" description="Helical" evidence="6">
    <location>
        <begin position="243"/>
        <end position="264"/>
    </location>
</feature>
<name>A0A0R1YNI9_9LACO</name>
<keyword evidence="5 6" id="KW-0472">Membrane</keyword>
<dbReference type="InterPro" id="IPR036259">
    <property type="entry name" value="MFS_trans_sf"/>
</dbReference>
<protein>
    <submittedName>
        <fullName evidence="8">Transporter, major facilitator family protein</fullName>
    </submittedName>
</protein>
<comment type="caution">
    <text evidence="8">The sequence shown here is derived from an EMBL/GenBank/DDBJ whole genome shotgun (WGS) entry which is preliminary data.</text>
</comment>
<dbReference type="SUPFAM" id="SSF103473">
    <property type="entry name" value="MFS general substrate transporter"/>
    <property type="match status" value="1"/>
</dbReference>
<keyword evidence="4 6" id="KW-1133">Transmembrane helix</keyword>
<evidence type="ECO:0000256" key="6">
    <source>
        <dbReference type="SAM" id="Phobius"/>
    </source>
</evidence>
<keyword evidence="3 6" id="KW-0812">Transmembrane</keyword>
<evidence type="ECO:0000256" key="2">
    <source>
        <dbReference type="ARBA" id="ARBA00022448"/>
    </source>
</evidence>
<feature type="transmembrane region" description="Helical" evidence="6">
    <location>
        <begin position="276"/>
        <end position="297"/>
    </location>
</feature>
<evidence type="ECO:0000256" key="3">
    <source>
        <dbReference type="ARBA" id="ARBA00022692"/>
    </source>
</evidence>
<dbReference type="Gene3D" id="1.20.1250.20">
    <property type="entry name" value="MFS general substrate transporter like domains"/>
    <property type="match status" value="1"/>
</dbReference>
<gene>
    <name evidence="8" type="ORF">FD47_GL001296</name>
</gene>
<accession>A0A0R1YNI9</accession>
<feature type="domain" description="Major facilitator superfamily (MFS) profile" evidence="7">
    <location>
        <begin position="1"/>
        <end position="467"/>
    </location>
</feature>
<evidence type="ECO:0000313" key="9">
    <source>
        <dbReference type="Proteomes" id="UP000051010"/>
    </source>
</evidence>
<feature type="transmembrane region" description="Helical" evidence="6">
    <location>
        <begin position="25"/>
        <end position="44"/>
    </location>
</feature>
<feature type="transmembrane region" description="Helical" evidence="6">
    <location>
        <begin position="78"/>
        <end position="103"/>
    </location>
</feature>
<feature type="transmembrane region" description="Helical" evidence="6">
    <location>
        <begin position="143"/>
        <end position="165"/>
    </location>
</feature>
<keyword evidence="2" id="KW-0813">Transport</keyword>
<feature type="transmembrane region" description="Helical" evidence="6">
    <location>
        <begin position="375"/>
        <end position="397"/>
    </location>
</feature>
<dbReference type="PANTHER" id="PTHR23501:SF191">
    <property type="entry name" value="VACUOLAR BASIC AMINO ACID TRANSPORTER 4"/>
    <property type="match status" value="1"/>
</dbReference>
<feature type="transmembrane region" description="Helical" evidence="6">
    <location>
        <begin position="309"/>
        <end position="327"/>
    </location>
</feature>
<dbReference type="PANTHER" id="PTHR23501">
    <property type="entry name" value="MAJOR FACILITATOR SUPERFAMILY"/>
    <property type="match status" value="1"/>
</dbReference>
<dbReference type="PROSITE" id="PS50850">
    <property type="entry name" value="MFS"/>
    <property type="match status" value="1"/>
</dbReference>
<evidence type="ECO:0000313" key="8">
    <source>
        <dbReference type="EMBL" id="KRM43777.1"/>
    </source>
</evidence>
<feature type="transmembrane region" description="Helical" evidence="6">
    <location>
        <begin position="115"/>
        <end position="137"/>
    </location>
</feature>
<dbReference type="GO" id="GO:0022857">
    <property type="term" value="F:transmembrane transporter activity"/>
    <property type="evidence" value="ECO:0007669"/>
    <property type="project" value="InterPro"/>
</dbReference>
<sequence length="482" mass="52646">MGGLDNTIINTALPAIISDLHGIELIGWIVAVFLLGTAVSTPLWSKLGEHVGNKKSYQLAASLFVIGSFLQGMSPNIVFLICARTLMGIGNGGMISLPYIIYARMYQNPRKRMQVLGFVSASYSMATIIGPLVGGYIVDTFSWHWVFYLNVPIGLISIIFVQIYYRMEKQARKTSPVDYVGASLMTVGLVALLAGIEMIGSTNWLIVAIVVVFAIIILAVMFHIENQVADPIIPSRLFKNRPLMIDFVLFALIWGAFIGFLIYAPMWAQGLLATSALIGGATQIPGSVTDFIGSGVVAPMRRFLTPQRVIAVGIVTLIISFALLVFTGVKTPYWVLLVAGAFEGFGNGACFNELQIKVQQDAETQDVPIATSFSFLIRMLSQTFTASVFGIILNHALRNGVIASGGRITMQMMNKLSDATNISSLPQTLIPAMRNILFNGLHNIMILALGLMVVSLVINVWAQKLEHDKYQMRQAARMAENE</sequence>
<feature type="transmembrane region" description="Helical" evidence="6">
    <location>
        <begin position="56"/>
        <end position="72"/>
    </location>
</feature>
<evidence type="ECO:0000256" key="5">
    <source>
        <dbReference type="ARBA" id="ARBA00023136"/>
    </source>
</evidence>
<feature type="transmembrane region" description="Helical" evidence="6">
    <location>
        <begin position="202"/>
        <end position="222"/>
    </location>
</feature>
<evidence type="ECO:0000256" key="4">
    <source>
        <dbReference type="ARBA" id="ARBA00022989"/>
    </source>
</evidence>
<feature type="transmembrane region" description="Helical" evidence="6">
    <location>
        <begin position="177"/>
        <end position="196"/>
    </location>
</feature>
<dbReference type="Proteomes" id="UP000051010">
    <property type="component" value="Unassembled WGS sequence"/>
</dbReference>
<evidence type="ECO:0000256" key="1">
    <source>
        <dbReference type="ARBA" id="ARBA00004651"/>
    </source>
</evidence>
<comment type="subcellular location">
    <subcellularLocation>
        <location evidence="1">Cell membrane</location>
        <topology evidence="1">Multi-pass membrane protein</topology>
    </subcellularLocation>
</comment>
<evidence type="ECO:0000259" key="7">
    <source>
        <dbReference type="PROSITE" id="PS50850"/>
    </source>
</evidence>
<dbReference type="InterPro" id="IPR020846">
    <property type="entry name" value="MFS_dom"/>
</dbReference>